<keyword evidence="2" id="KW-1185">Reference proteome</keyword>
<comment type="caution">
    <text evidence="1">The sequence shown here is derived from an EMBL/GenBank/DDBJ whole genome shotgun (WGS) entry which is preliminary data.</text>
</comment>
<dbReference type="EMBL" id="CM042010">
    <property type="protein sequence ID" value="KAI3781607.1"/>
    <property type="molecule type" value="Genomic_DNA"/>
</dbReference>
<gene>
    <name evidence="1" type="ORF">L2E82_11625</name>
</gene>
<protein>
    <submittedName>
        <fullName evidence="1">Uncharacterized protein</fullName>
    </submittedName>
</protein>
<sequence>MSAFTISLPFQTHQQQQQKPINKNHNSRIPPKTPSSNQKPTSDSRSYSSCIEQLRSHTRSGNFHEAISVYIDMTTAGHRPDNFAFPAVLKAVTEIQDWKLGEQVHGAVVKLGYDASSVTVSNTLLNMYGKSGDLNDVLKVFDKITERDRVSWNSLISSLCRLEEWELALDMFRQMQFDKVEPNSFTLVSMSLACSNLQNCHGVMLGKQVHAYSLKIGDTMSFTNNSLMSMYAKLGRIQDSVSLFEMFPGKNLISWNTMISSLSQQDRFEEAMAVFRLMILEEMKPDGFTISSVLPACSHLELLHHGKQIHAYTLRNGNLIENSYVSSALVDMYCNCKEITTARLLFDRLVNRSLANWNAMLAGYTQNGFYDSALVLFFKMMEFSGLSATPTTMASVLPASVHCESFHDKEGMHGFIVKMGFSKDGYVQNALIDLYSRIKKIDISRNIFDKLEIKDTVSWNTMITGYVVCGCHEHALDLLHKMNQRDETLTQDQNVKKVTCKPNSITLMTVLPGCAALAALAKGKEIHSYAIRNLLATDVAVGSALTDMYAKCGCLNFARKVFDEMPVRNVITWNVMFMAYVFEGKIEKIIMGLRLERMPSVYWT</sequence>
<dbReference type="Proteomes" id="UP001055811">
    <property type="component" value="Linkage Group LG02"/>
</dbReference>
<name>A0ACB9GE08_CICIN</name>
<organism evidence="1 2">
    <name type="scientific">Cichorium intybus</name>
    <name type="common">Chicory</name>
    <dbReference type="NCBI Taxonomy" id="13427"/>
    <lineage>
        <taxon>Eukaryota</taxon>
        <taxon>Viridiplantae</taxon>
        <taxon>Streptophyta</taxon>
        <taxon>Embryophyta</taxon>
        <taxon>Tracheophyta</taxon>
        <taxon>Spermatophyta</taxon>
        <taxon>Magnoliopsida</taxon>
        <taxon>eudicotyledons</taxon>
        <taxon>Gunneridae</taxon>
        <taxon>Pentapetalae</taxon>
        <taxon>asterids</taxon>
        <taxon>campanulids</taxon>
        <taxon>Asterales</taxon>
        <taxon>Asteraceae</taxon>
        <taxon>Cichorioideae</taxon>
        <taxon>Cichorieae</taxon>
        <taxon>Cichoriinae</taxon>
        <taxon>Cichorium</taxon>
    </lineage>
</organism>
<evidence type="ECO:0000313" key="2">
    <source>
        <dbReference type="Proteomes" id="UP001055811"/>
    </source>
</evidence>
<accession>A0ACB9GE08</accession>
<proteinExistence type="predicted"/>
<evidence type="ECO:0000313" key="1">
    <source>
        <dbReference type="EMBL" id="KAI3781607.1"/>
    </source>
</evidence>
<reference evidence="2" key="1">
    <citation type="journal article" date="2022" name="Mol. Ecol. Resour.">
        <title>The genomes of chicory, endive, great burdock and yacon provide insights into Asteraceae palaeo-polyploidization history and plant inulin production.</title>
        <authorList>
            <person name="Fan W."/>
            <person name="Wang S."/>
            <person name="Wang H."/>
            <person name="Wang A."/>
            <person name="Jiang F."/>
            <person name="Liu H."/>
            <person name="Zhao H."/>
            <person name="Xu D."/>
            <person name="Zhang Y."/>
        </authorList>
    </citation>
    <scope>NUCLEOTIDE SEQUENCE [LARGE SCALE GENOMIC DNA]</scope>
    <source>
        <strain evidence="2">cv. Punajuju</strain>
    </source>
</reference>
<reference evidence="1 2" key="2">
    <citation type="journal article" date="2022" name="Mol. Ecol. Resour.">
        <title>The genomes of chicory, endive, great burdock and yacon provide insights into Asteraceae paleo-polyploidization history and plant inulin production.</title>
        <authorList>
            <person name="Fan W."/>
            <person name="Wang S."/>
            <person name="Wang H."/>
            <person name="Wang A."/>
            <person name="Jiang F."/>
            <person name="Liu H."/>
            <person name="Zhao H."/>
            <person name="Xu D."/>
            <person name="Zhang Y."/>
        </authorList>
    </citation>
    <scope>NUCLEOTIDE SEQUENCE [LARGE SCALE GENOMIC DNA]</scope>
    <source>
        <strain evidence="2">cv. Punajuju</strain>
        <tissue evidence="1">Leaves</tissue>
    </source>
</reference>